<dbReference type="Gene3D" id="3.90.950.10">
    <property type="match status" value="1"/>
</dbReference>
<evidence type="ECO:0000256" key="1">
    <source>
        <dbReference type="ARBA" id="ARBA00001968"/>
    </source>
</evidence>
<dbReference type="NCBIfam" id="TIGR00172">
    <property type="entry name" value="maf"/>
    <property type="match status" value="1"/>
</dbReference>
<reference evidence="3" key="1">
    <citation type="submission" date="2019-08" db="EMBL/GenBank/DDBJ databases">
        <authorList>
            <person name="Kucharzyk K."/>
            <person name="Murdoch R.W."/>
            <person name="Higgins S."/>
            <person name="Loffler F."/>
        </authorList>
    </citation>
    <scope>NUCLEOTIDE SEQUENCE</scope>
</reference>
<comment type="caution">
    <text evidence="3">The sequence shown here is derived from an EMBL/GenBank/DDBJ whole genome shotgun (WGS) entry which is preliminary data.</text>
</comment>
<dbReference type="PIRSF" id="PIRSF006305">
    <property type="entry name" value="Maf"/>
    <property type="match status" value="1"/>
</dbReference>
<organism evidence="3">
    <name type="scientific">bioreactor metagenome</name>
    <dbReference type="NCBI Taxonomy" id="1076179"/>
    <lineage>
        <taxon>unclassified sequences</taxon>
        <taxon>metagenomes</taxon>
        <taxon>ecological metagenomes</taxon>
    </lineage>
</organism>
<proteinExistence type="inferred from homology"/>
<dbReference type="EMBL" id="VSSQ01000051">
    <property type="protein sequence ID" value="MPL70142.1"/>
    <property type="molecule type" value="Genomic_DNA"/>
</dbReference>
<dbReference type="InterPro" id="IPR003697">
    <property type="entry name" value="Maf-like"/>
</dbReference>
<name>A0A644TVC1_9ZZZZ</name>
<dbReference type="GO" id="GO:0047429">
    <property type="term" value="F:nucleoside triphosphate diphosphatase activity"/>
    <property type="evidence" value="ECO:0007669"/>
    <property type="project" value="InterPro"/>
</dbReference>
<dbReference type="PANTHER" id="PTHR43213:SF5">
    <property type="entry name" value="BIFUNCTIONAL DTTP_UTP PYROPHOSPHATASE_METHYLTRANSFERASE PROTEIN-RELATED"/>
    <property type="match status" value="1"/>
</dbReference>
<accession>A0A644TVC1</accession>
<keyword evidence="2" id="KW-0378">Hydrolase</keyword>
<dbReference type="SUPFAM" id="SSF52972">
    <property type="entry name" value="ITPase-like"/>
    <property type="match status" value="1"/>
</dbReference>
<evidence type="ECO:0000256" key="2">
    <source>
        <dbReference type="ARBA" id="ARBA00022801"/>
    </source>
</evidence>
<dbReference type="CDD" id="cd00555">
    <property type="entry name" value="Maf"/>
    <property type="match status" value="1"/>
</dbReference>
<dbReference type="AlphaFoldDB" id="A0A644TVC1"/>
<dbReference type="PANTHER" id="PTHR43213">
    <property type="entry name" value="BIFUNCTIONAL DTTP/UTP PYROPHOSPHATASE/METHYLTRANSFERASE PROTEIN-RELATED"/>
    <property type="match status" value="1"/>
</dbReference>
<protein>
    <submittedName>
        <fullName evidence="3">Septum formation protein Maf</fullName>
    </submittedName>
</protein>
<dbReference type="HAMAP" id="MF_00528">
    <property type="entry name" value="Maf"/>
    <property type="match status" value="1"/>
</dbReference>
<evidence type="ECO:0000313" key="3">
    <source>
        <dbReference type="EMBL" id="MPL70142.1"/>
    </source>
</evidence>
<dbReference type="InterPro" id="IPR029001">
    <property type="entry name" value="ITPase-like_fam"/>
</dbReference>
<comment type="cofactor">
    <cofactor evidence="1">
        <name>a divalent metal cation</name>
        <dbReference type="ChEBI" id="CHEBI:60240"/>
    </cofactor>
</comment>
<sequence>MLSLNELLEYRIILASKSPRRLSLLKQMGFKVEVVRFDVEEDHPLNIEYSSIPEYLAEKKAKVFDINKLEDKDILLTADTMVFLNTQTVDKPKDKEDAISLLKKLSNQTHQVITGCSLKTKSHTKSFSVKTEVSFKQLTNEEIIYYVENYKPYDKAGSYGIQEWIGLIGVEKIQGCYYNVMGLPTQEIFNQINHIINTK</sequence>
<dbReference type="Pfam" id="PF02545">
    <property type="entry name" value="Maf"/>
    <property type="match status" value="1"/>
</dbReference>
<gene>
    <name evidence="3" type="primary">maf_7</name>
    <name evidence="3" type="ORF">SDC9_15895</name>
</gene>